<name>A0AAV2E8N8_9ROSI</name>
<sequence length="180" mass="20415">MDTFTVRFDGKNFALWEFQFRLFVQGRRLSAILDGTAAEPGETATAKVKEDWAVNNAQVMGWILGSVDPSIALSLRSFTTAHAMWSHLTAFHSQSSASRKFDVELDIARLHQGDMDILSYYQEAVTLWTEHDMLTMSLISAAASAEVQQERTSSRLMHFLMKLRPEFESIRSSLLHRNVT</sequence>
<dbReference type="EMBL" id="OZ034817">
    <property type="protein sequence ID" value="CAL1381895.1"/>
    <property type="molecule type" value="Genomic_DNA"/>
</dbReference>
<gene>
    <name evidence="1" type="ORF">LTRI10_LOCUS23247</name>
</gene>
<accession>A0AAV2E8N8</accession>
<dbReference type="Pfam" id="PF14223">
    <property type="entry name" value="Retrotran_gag_2"/>
    <property type="match status" value="1"/>
</dbReference>
<reference evidence="1 2" key="1">
    <citation type="submission" date="2024-04" db="EMBL/GenBank/DDBJ databases">
        <authorList>
            <person name="Fracassetti M."/>
        </authorList>
    </citation>
    <scope>NUCLEOTIDE SEQUENCE [LARGE SCALE GENOMIC DNA]</scope>
</reference>
<evidence type="ECO:0000313" key="2">
    <source>
        <dbReference type="Proteomes" id="UP001497516"/>
    </source>
</evidence>
<evidence type="ECO:0008006" key="3">
    <source>
        <dbReference type="Google" id="ProtNLM"/>
    </source>
</evidence>
<evidence type="ECO:0000313" key="1">
    <source>
        <dbReference type="EMBL" id="CAL1381895.1"/>
    </source>
</evidence>
<dbReference type="PANTHER" id="PTHR37610">
    <property type="entry name" value="CCHC-TYPE DOMAIN-CONTAINING PROTEIN"/>
    <property type="match status" value="1"/>
</dbReference>
<protein>
    <recommendedName>
        <fullName evidence="3">Retrotransposon Copia-like N-terminal domain-containing protein</fullName>
    </recommendedName>
</protein>
<dbReference type="AlphaFoldDB" id="A0AAV2E8N8"/>
<dbReference type="Proteomes" id="UP001497516">
    <property type="component" value="Chromosome 4"/>
</dbReference>
<dbReference type="PANTHER" id="PTHR37610:SF77">
    <property type="entry name" value="INTEGRASE CATALYTIC DOMAIN-CONTAINING PROTEIN"/>
    <property type="match status" value="1"/>
</dbReference>
<proteinExistence type="predicted"/>
<keyword evidence="2" id="KW-1185">Reference proteome</keyword>
<organism evidence="1 2">
    <name type="scientific">Linum trigynum</name>
    <dbReference type="NCBI Taxonomy" id="586398"/>
    <lineage>
        <taxon>Eukaryota</taxon>
        <taxon>Viridiplantae</taxon>
        <taxon>Streptophyta</taxon>
        <taxon>Embryophyta</taxon>
        <taxon>Tracheophyta</taxon>
        <taxon>Spermatophyta</taxon>
        <taxon>Magnoliopsida</taxon>
        <taxon>eudicotyledons</taxon>
        <taxon>Gunneridae</taxon>
        <taxon>Pentapetalae</taxon>
        <taxon>rosids</taxon>
        <taxon>fabids</taxon>
        <taxon>Malpighiales</taxon>
        <taxon>Linaceae</taxon>
        <taxon>Linum</taxon>
    </lineage>
</organism>